<comment type="caution">
    <text evidence="1">The sequence shown here is derived from an EMBL/GenBank/DDBJ whole genome shotgun (WGS) entry which is preliminary data.</text>
</comment>
<sequence>MKFFGLLSRHTVGLRVERRHHLQSVCLQDVVLVEQTDENRLGLSLVEMRVGLGFGPEVPGSKPDSTEDPACMGPVHVKSYSSDQTSTPLWYGVEVWRVIPAQFSPRHRPRFKIMRSPKIALVLLKI</sequence>
<proteinExistence type="predicted"/>
<name>A0A4Y2GM50_ARAVE</name>
<evidence type="ECO:0000313" key="1">
    <source>
        <dbReference type="EMBL" id="GBM53548.1"/>
    </source>
</evidence>
<gene>
    <name evidence="1" type="ORF">AVEN_254439_1</name>
</gene>
<protein>
    <submittedName>
        <fullName evidence="1">Uncharacterized protein</fullName>
    </submittedName>
</protein>
<dbReference type="EMBL" id="BGPR01001424">
    <property type="protein sequence ID" value="GBM53548.1"/>
    <property type="molecule type" value="Genomic_DNA"/>
</dbReference>
<reference evidence="1 2" key="1">
    <citation type="journal article" date="2019" name="Sci. Rep.">
        <title>Orb-weaving spider Araneus ventricosus genome elucidates the spidroin gene catalogue.</title>
        <authorList>
            <person name="Kono N."/>
            <person name="Nakamura H."/>
            <person name="Ohtoshi R."/>
            <person name="Moran D.A.P."/>
            <person name="Shinohara A."/>
            <person name="Yoshida Y."/>
            <person name="Fujiwara M."/>
            <person name="Mori M."/>
            <person name="Tomita M."/>
            <person name="Arakawa K."/>
        </authorList>
    </citation>
    <scope>NUCLEOTIDE SEQUENCE [LARGE SCALE GENOMIC DNA]</scope>
</reference>
<dbReference type="Proteomes" id="UP000499080">
    <property type="component" value="Unassembled WGS sequence"/>
</dbReference>
<accession>A0A4Y2GM50</accession>
<dbReference type="AlphaFoldDB" id="A0A4Y2GM50"/>
<organism evidence="1 2">
    <name type="scientific">Araneus ventricosus</name>
    <name type="common">Orbweaver spider</name>
    <name type="synonym">Epeira ventricosa</name>
    <dbReference type="NCBI Taxonomy" id="182803"/>
    <lineage>
        <taxon>Eukaryota</taxon>
        <taxon>Metazoa</taxon>
        <taxon>Ecdysozoa</taxon>
        <taxon>Arthropoda</taxon>
        <taxon>Chelicerata</taxon>
        <taxon>Arachnida</taxon>
        <taxon>Araneae</taxon>
        <taxon>Araneomorphae</taxon>
        <taxon>Entelegynae</taxon>
        <taxon>Araneoidea</taxon>
        <taxon>Araneidae</taxon>
        <taxon>Araneus</taxon>
    </lineage>
</organism>
<keyword evidence="2" id="KW-1185">Reference proteome</keyword>
<evidence type="ECO:0000313" key="2">
    <source>
        <dbReference type="Proteomes" id="UP000499080"/>
    </source>
</evidence>